<reference evidence="1 2" key="1">
    <citation type="submission" date="2020-07" db="EMBL/GenBank/DDBJ databases">
        <title>Genomic Encyclopedia of Type Strains, Phase IV (KMG-IV): sequencing the most valuable type-strain genomes for metagenomic binning, comparative biology and taxonomic classification.</title>
        <authorList>
            <person name="Goeker M."/>
        </authorList>
    </citation>
    <scope>NUCLEOTIDE SEQUENCE [LARGE SCALE GENOMIC DNA]</scope>
    <source>
        <strain evidence="1 2">DSM 45533</strain>
    </source>
</reference>
<accession>A0A7W0CJ78</accession>
<dbReference type="Pfam" id="PF06353">
    <property type="entry name" value="DUF1062"/>
    <property type="match status" value="1"/>
</dbReference>
<sequence length="182" mass="20645">MSSRLHIVLPWAVRRTRLPLLALRCVDCGCETAHVGDGRFRVNANGKLLDIWLLVHCVNCDWTRKLTVHERVSVRSLAPGLLDGYSDNAPELVTAFLFDPLVGRRNRFTLLWDGCWEFVHSPPPESPWPVQVSVTFHDPIPVRPDRLIGQGLGISRGEIAARVKIDIPLNRKTHRDFSFILL</sequence>
<name>A0A7W0CJ78_9ACTN</name>
<evidence type="ECO:0000313" key="1">
    <source>
        <dbReference type="EMBL" id="MBA2892128.1"/>
    </source>
</evidence>
<evidence type="ECO:0008006" key="3">
    <source>
        <dbReference type="Google" id="ProtNLM"/>
    </source>
</evidence>
<protein>
    <recommendedName>
        <fullName evidence="3">DUF1062 domain-containing protein</fullName>
    </recommendedName>
</protein>
<dbReference type="AlphaFoldDB" id="A0A7W0CJ78"/>
<dbReference type="Proteomes" id="UP000530928">
    <property type="component" value="Unassembled WGS sequence"/>
</dbReference>
<gene>
    <name evidence="1" type="ORF">HNR30_003469</name>
</gene>
<proteinExistence type="predicted"/>
<keyword evidence="2" id="KW-1185">Reference proteome</keyword>
<dbReference type="EMBL" id="JACDUR010000003">
    <property type="protein sequence ID" value="MBA2892128.1"/>
    <property type="molecule type" value="Genomic_DNA"/>
</dbReference>
<dbReference type="RefSeq" id="WP_181610848.1">
    <property type="nucleotide sequence ID" value="NZ_BAABAM010000002.1"/>
</dbReference>
<evidence type="ECO:0000313" key="2">
    <source>
        <dbReference type="Proteomes" id="UP000530928"/>
    </source>
</evidence>
<dbReference type="InterPro" id="IPR009412">
    <property type="entry name" value="DUF1062"/>
</dbReference>
<comment type="caution">
    <text evidence="1">The sequence shown here is derived from an EMBL/GenBank/DDBJ whole genome shotgun (WGS) entry which is preliminary data.</text>
</comment>
<organism evidence="1 2">
    <name type="scientific">Nonomuraea soli</name>
    <dbReference type="NCBI Taxonomy" id="1032476"/>
    <lineage>
        <taxon>Bacteria</taxon>
        <taxon>Bacillati</taxon>
        <taxon>Actinomycetota</taxon>
        <taxon>Actinomycetes</taxon>
        <taxon>Streptosporangiales</taxon>
        <taxon>Streptosporangiaceae</taxon>
        <taxon>Nonomuraea</taxon>
    </lineage>
</organism>